<organism evidence="2 3">
    <name type="scientific">Litomosoides sigmodontis</name>
    <name type="common">Filarial nematode worm</name>
    <dbReference type="NCBI Taxonomy" id="42156"/>
    <lineage>
        <taxon>Eukaryota</taxon>
        <taxon>Metazoa</taxon>
        <taxon>Ecdysozoa</taxon>
        <taxon>Nematoda</taxon>
        <taxon>Chromadorea</taxon>
        <taxon>Rhabditida</taxon>
        <taxon>Spirurina</taxon>
        <taxon>Spiruromorpha</taxon>
        <taxon>Filarioidea</taxon>
        <taxon>Onchocercidae</taxon>
        <taxon>Litomosoides</taxon>
    </lineage>
</organism>
<dbReference type="EMBL" id="UYRX01000511">
    <property type="protein sequence ID" value="VDK83203.1"/>
    <property type="molecule type" value="Genomic_DNA"/>
</dbReference>
<feature type="compositionally biased region" description="Basic and acidic residues" evidence="1">
    <location>
        <begin position="274"/>
        <end position="283"/>
    </location>
</feature>
<feature type="compositionally biased region" description="Basic and acidic residues" evidence="1">
    <location>
        <begin position="234"/>
        <end position="252"/>
    </location>
</feature>
<dbReference type="AlphaFoldDB" id="A0A3P6TJ52"/>
<feature type="compositionally biased region" description="Polar residues" evidence="1">
    <location>
        <begin position="193"/>
        <end position="210"/>
    </location>
</feature>
<reference evidence="2 3" key="1">
    <citation type="submission" date="2018-08" db="EMBL/GenBank/DDBJ databases">
        <authorList>
            <person name="Laetsch R D."/>
            <person name="Stevens L."/>
            <person name="Kumar S."/>
            <person name="Blaxter L. M."/>
        </authorList>
    </citation>
    <scope>NUCLEOTIDE SEQUENCE [LARGE SCALE GENOMIC DNA]</scope>
</reference>
<dbReference type="Proteomes" id="UP000277928">
    <property type="component" value="Unassembled WGS sequence"/>
</dbReference>
<keyword evidence="3" id="KW-1185">Reference proteome</keyword>
<gene>
    <name evidence="2" type="ORF">NLS_LOCUS6100</name>
</gene>
<feature type="region of interest" description="Disordered" evidence="1">
    <location>
        <begin position="174"/>
        <end position="283"/>
    </location>
</feature>
<proteinExistence type="predicted"/>
<dbReference type="OMA" id="SIIAWHE"/>
<accession>A0A3P6TJ52</accession>
<feature type="compositionally biased region" description="Low complexity" evidence="1">
    <location>
        <begin position="211"/>
        <end position="230"/>
    </location>
</feature>
<evidence type="ECO:0000256" key="1">
    <source>
        <dbReference type="SAM" id="MobiDB-lite"/>
    </source>
</evidence>
<sequence>MRRAEVFEMALDNGGSALGQQYRNHDFAAFRHCKTKADTTTDLAEECIDFYNTKKPTSASSVTLKQTSTPSPSYPSANSWPGFGSRYARCGEDIQVSTVDSIKSPCAAKCELSFRHQKSGRRIYVFSSKMANDAAIGVSQRKYESIIAWHEANCRPSTSSCDFMDDCQAAPISRKKRRSVQEYRNGSPMRSCGTPSVCSPSSTMLPTPSQTSGESSGNPPSNPSETPSGELLNSDDHTDIGDNPLRRMERMTQDSLFEPPSKLCRTSADNSQPARREQDRNAKLEKMRTLEQQIMYDKAKTEWDRMMHEHEAIKMTRMPPLMPPCSSQASISTPYPCSFANQNGILMQGACRRSMYPQSLQPTDPPSSMSNLSVNTPMMMSLPQTSGPNMPMTQPLRPSLNPSACGMQYSQCGFMCCPYPPGTYPPPQGYSQINGTTSSCFPSNFVSNNGNVSQSREYGVYQHGIGTMCSPEKMECEMWNRQIPAATDFSNTFSDQKVQYHPSGAVVDGKLLDAVASTNPMFA</sequence>
<dbReference type="STRING" id="42156.A0A3P6TJ52"/>
<name>A0A3P6TJ52_LITSI</name>
<dbReference type="OrthoDB" id="5782876at2759"/>
<evidence type="ECO:0000313" key="2">
    <source>
        <dbReference type="EMBL" id="VDK83203.1"/>
    </source>
</evidence>
<protein>
    <submittedName>
        <fullName evidence="2">Uncharacterized protein</fullName>
    </submittedName>
</protein>
<evidence type="ECO:0000313" key="3">
    <source>
        <dbReference type="Proteomes" id="UP000277928"/>
    </source>
</evidence>